<reference evidence="19 20" key="1">
    <citation type="journal article" date="2020" name="Microorganisms">
        <title>Osmotic Adaptation and Compatible Solute Biosynthesis of Phototrophic Bacteria as Revealed from Genome Analyses.</title>
        <authorList>
            <person name="Imhoff J.F."/>
            <person name="Rahn T."/>
            <person name="Kunzel S."/>
            <person name="Keller A."/>
            <person name="Neulinger S.C."/>
        </authorList>
    </citation>
    <scope>NUCLEOTIDE SEQUENCE [LARGE SCALE GENOMIC DNA]</scope>
    <source>
        <strain evidence="19 20">DSM 6210</strain>
    </source>
</reference>
<evidence type="ECO:0000259" key="18">
    <source>
        <dbReference type="PROSITE" id="PS50893"/>
    </source>
</evidence>
<evidence type="ECO:0000256" key="9">
    <source>
        <dbReference type="ARBA" id="ARBA00022833"/>
    </source>
</evidence>
<dbReference type="Gene3D" id="3.30.1490.20">
    <property type="entry name" value="ATP-grasp fold, A domain"/>
    <property type="match status" value="1"/>
</dbReference>
<evidence type="ECO:0000256" key="10">
    <source>
        <dbReference type="ARBA" id="ARBA00022840"/>
    </source>
</evidence>
<dbReference type="InterPro" id="IPR013815">
    <property type="entry name" value="ATP_grasp_subdomain_1"/>
</dbReference>
<keyword evidence="8" id="KW-0863">Zinc-finger</keyword>
<evidence type="ECO:0000256" key="16">
    <source>
        <dbReference type="ARBA" id="ARBA00042156"/>
    </source>
</evidence>
<dbReference type="Gene3D" id="3.40.50.300">
    <property type="entry name" value="P-loop containing nucleotide triphosphate hydrolases"/>
    <property type="match status" value="5"/>
</dbReference>
<dbReference type="InterPro" id="IPR003439">
    <property type="entry name" value="ABC_transporter-like_ATP-bd"/>
</dbReference>
<keyword evidence="20" id="KW-1185">Reference proteome</keyword>
<evidence type="ECO:0000256" key="13">
    <source>
        <dbReference type="ARBA" id="ARBA00023204"/>
    </source>
</evidence>
<evidence type="ECO:0000256" key="8">
    <source>
        <dbReference type="ARBA" id="ARBA00022771"/>
    </source>
</evidence>
<evidence type="ECO:0000256" key="14">
    <source>
        <dbReference type="ARBA" id="ARBA00038000"/>
    </source>
</evidence>
<keyword evidence="9" id="KW-0862">Zinc</keyword>
<gene>
    <name evidence="19" type="primary">uvrA</name>
    <name evidence="19" type="ORF">CKO31_19585</name>
</gene>
<dbReference type="InterPro" id="IPR003593">
    <property type="entry name" value="AAA+_ATPase"/>
</dbReference>
<evidence type="ECO:0000256" key="7">
    <source>
        <dbReference type="ARBA" id="ARBA00022769"/>
    </source>
</evidence>
<name>A0ABS1CLW3_9GAMM</name>
<evidence type="ECO:0000256" key="4">
    <source>
        <dbReference type="ARBA" id="ARBA00022737"/>
    </source>
</evidence>
<comment type="subcellular location">
    <subcellularLocation>
        <location evidence="1">Cytoplasm</location>
    </subcellularLocation>
</comment>
<dbReference type="InterPro" id="IPR017871">
    <property type="entry name" value="ABC_transporter-like_CS"/>
</dbReference>
<evidence type="ECO:0000256" key="11">
    <source>
        <dbReference type="ARBA" id="ARBA00022881"/>
    </source>
</evidence>
<dbReference type="InterPro" id="IPR027417">
    <property type="entry name" value="P-loop_NTPase"/>
</dbReference>
<evidence type="ECO:0000256" key="12">
    <source>
        <dbReference type="ARBA" id="ARBA00023125"/>
    </source>
</evidence>
<dbReference type="Pfam" id="PF17755">
    <property type="entry name" value="UvrA_DNA-bind"/>
    <property type="match status" value="1"/>
</dbReference>
<comment type="caution">
    <text evidence="19">The sequence shown here is derived from an EMBL/GenBank/DDBJ whole genome shotgun (WGS) entry which is preliminary data.</text>
</comment>
<dbReference type="Proteomes" id="UP000748752">
    <property type="component" value="Unassembled WGS sequence"/>
</dbReference>
<keyword evidence="6" id="KW-0227">DNA damage</keyword>
<evidence type="ECO:0000256" key="2">
    <source>
        <dbReference type="ARBA" id="ARBA00022490"/>
    </source>
</evidence>
<dbReference type="InterPro" id="IPR041552">
    <property type="entry name" value="UvrA_DNA-bd"/>
</dbReference>
<feature type="region of interest" description="Disordered" evidence="17">
    <location>
        <begin position="612"/>
        <end position="633"/>
    </location>
</feature>
<accession>A0ABS1CLW3</accession>
<dbReference type="PANTHER" id="PTHR43152:SF3">
    <property type="entry name" value="UVRABC SYSTEM PROTEIN A"/>
    <property type="match status" value="1"/>
</dbReference>
<dbReference type="InterPro" id="IPR041102">
    <property type="entry name" value="UvrA_inter"/>
</dbReference>
<keyword evidence="3" id="KW-0479">Metal-binding</keyword>
<dbReference type="Gene3D" id="1.10.8.280">
    <property type="entry name" value="ABC transporter ATPase domain-like"/>
    <property type="match status" value="1"/>
</dbReference>
<keyword evidence="12" id="KW-0238">DNA-binding</keyword>
<dbReference type="PANTHER" id="PTHR43152">
    <property type="entry name" value="UVRABC SYSTEM PROTEIN A"/>
    <property type="match status" value="1"/>
</dbReference>
<keyword evidence="5" id="KW-0547">Nucleotide-binding</keyword>
<keyword evidence="2" id="KW-0963">Cytoplasm</keyword>
<keyword evidence="11" id="KW-0267">Excision nuclease</keyword>
<evidence type="ECO:0000256" key="5">
    <source>
        <dbReference type="ARBA" id="ARBA00022741"/>
    </source>
</evidence>
<dbReference type="NCBIfam" id="TIGR00630">
    <property type="entry name" value="uvra"/>
    <property type="match status" value="1"/>
</dbReference>
<evidence type="ECO:0000256" key="6">
    <source>
        <dbReference type="ARBA" id="ARBA00022763"/>
    </source>
</evidence>
<dbReference type="InterPro" id="IPR004602">
    <property type="entry name" value="UvrA"/>
</dbReference>
<dbReference type="EMBL" id="NRRV01000061">
    <property type="protein sequence ID" value="MBK1632910.1"/>
    <property type="molecule type" value="Genomic_DNA"/>
</dbReference>
<dbReference type="Pfam" id="PF17760">
    <property type="entry name" value="UvrA_inter"/>
    <property type="match status" value="1"/>
</dbReference>
<keyword evidence="13" id="KW-0234">DNA repair</keyword>
<dbReference type="Gene3D" id="3.30.190.20">
    <property type="match status" value="1"/>
</dbReference>
<evidence type="ECO:0000256" key="15">
    <source>
        <dbReference type="ARBA" id="ARBA00039316"/>
    </source>
</evidence>
<keyword evidence="7" id="KW-0228">DNA excision</keyword>
<dbReference type="Gene3D" id="1.20.1580.10">
    <property type="entry name" value="ABC transporter ATPase like domain"/>
    <property type="match status" value="4"/>
</dbReference>
<dbReference type="PROSITE" id="PS50893">
    <property type="entry name" value="ABC_TRANSPORTER_2"/>
    <property type="match status" value="1"/>
</dbReference>
<sequence length="1889" mass="204092">MRDAYDRIRLRGVRQNNLKNLDLDLPLGELIVITGVSGSGKSSLAFDTVYAEGQRRYVETFSPYARQFLDRMDRPQAERIDGIPPAIAIDQTNPVRTSRSTVGTMTELNDHLKLLFARAARLFCRGCGREVRRDTPESIWGALTHRTGQDRSAAGERPDPVRALICFDVPVPESMTADQLKALLGQQGYIRFLSESETRLEVIQDRLKLDADSQSRAVEALAAALEHGRGRLRVYPLDAERNPGAPWRFSADLHCPDCDIHYRDPQPALFSFNSPLGACDTCRGFGRVIGIDWSLVVPDASKSLLEGAIKPIQSDSYFEVQEDLMAFAHRRGVPTDVPWRELSAADRDWVLEGEGEWEERVWYGIRRFFAWLEGRAYKMHVRVLLSRYRSYDTCPACAGARLKDAALDFRVGDHGLADAALQRSERFRHARVQMADTAWLGLPGLNVHDVMRLPIARCRAFFDDLTLPGTMDQAMELLLGNIRSRLRYLTEVGLGYLTLERQSRTLSGGEVQRINLTTALGTSLVNTLFVLDEPSIGLHPRDMDRVAGILHRLRDQGNTLLVVEHDPQVMRAADRILDIGPGPGERGGELVFQGTPSALLATAGSLTGDYLSGRRQVEPPREPQPPAAGDPAIGIAGARAHNLRGIDVDIPLGRLVVVTGVSGSGKSTLVQDVLFHHLAKAKGHPEGAAGECTAVTGEDLVGDVLMLDQSPIGRSSRSNPASFVGALDPIRKLFAATPKARERGCKAGHFSFNSGPGRCPTCAGSGFEHVEMQFLSDVYLRCPDCNGRRYKSELLEVRLPAPAEGTADTAPAMGTTTGLNIADVLELTVAEALTRFARQPEVTRALKPLADVGLDYLRLGQPVPTLSGGEAQRLKLAGHLAKSLKRRRGAGLLFLLDEPTTGLHFDDIATLLKAFRRLVDAGHSLVVIEHNLDLIRAADWLIDLGPEGGDGGGDIVCTGTPADVARHPTSHTGRALREAVASSEERVARGEEQVAEGLVSEARATYAVEAGSPSQLAPRNSTLDPRNSILIRHAREHNLKDLTLSIPRERFIVVTGVSGSGKSTLAFDILFAEGQRRYLESLNAYARQFVQPAARADVDAIFGIPPTIAIEQRTSRGGRKSTVGTLTEIHHFLRLLYVKLGVQHCPECNLPIAAQPRSAILERLRSEHTGSTVTLLAPLVIARKGIYNDLAAWAARQGHSLLWVDGEPVPTQPWPKLDRFREHDIDLPVCDLDPGDSDEAALAAYLDQALDLGKGLVRVLPPFAAAPVVTYSTSRTCPGCGKGFEEPDPRLFSYNSKHGWCPVCFGTGAALTGFDAEQTGEEGQWLEADSAGTEAGICPACDGARLNTEALAVRLHRCNIAELSGLTVTAAAHWLGELHLDARERAIGADVIKEVHNRLGFLAQVGLGYLTLDRAAPTLSGGEAQRIRLAAQLGSNLRGVCYVLDEPSIGLHHRDNARLIETLAGLRDRGNSVIVVEHDEDTMRSADEIIDLGPGAGAGGGSLVARGSAAELAAVPGSVTGRYLARAPAPPQREPRPCPPAPSKRVLIRGARLHNLDNLDLSIPLARLVCVTGVSGSGKSTLVRDVLARSVQGLLSGERRGPPGRNGVLHGCREVKGWRALSRVLEVDQTPIGKTPRSCPATYVGFWDHIRRLFAAVPEARMLGWGPGRFSFNTKGGRCDACDGQGVQRMEMSFLPDVTLPCEVCHGSRFNAETRSIRYHGHGIGEVLGLSVDSALELFAAHQAVRRPLELLQAVGLGYLTLGQASPTLSGGEAQRIKLVSELAKARSDAAGRAERPTLYVLDEPSVGLHMADVERLIAVLQRLVDAGHSVVVIEHDLDLVAAADWVLDLGPEGGSAGGRIVAEGPPTALAAADKGHTAAALRGKLGLG</sequence>
<dbReference type="PROSITE" id="PS00211">
    <property type="entry name" value="ABC_TRANSPORTER_1"/>
    <property type="match status" value="2"/>
</dbReference>
<organism evidence="19 20">
    <name type="scientific">Thiohalocapsa halophila</name>
    <dbReference type="NCBI Taxonomy" id="69359"/>
    <lineage>
        <taxon>Bacteria</taxon>
        <taxon>Pseudomonadati</taxon>
        <taxon>Pseudomonadota</taxon>
        <taxon>Gammaproteobacteria</taxon>
        <taxon>Chromatiales</taxon>
        <taxon>Chromatiaceae</taxon>
        <taxon>Thiohalocapsa</taxon>
    </lineage>
</organism>
<evidence type="ECO:0000256" key="3">
    <source>
        <dbReference type="ARBA" id="ARBA00022723"/>
    </source>
</evidence>
<evidence type="ECO:0000313" key="20">
    <source>
        <dbReference type="Proteomes" id="UP000748752"/>
    </source>
</evidence>
<evidence type="ECO:0000256" key="1">
    <source>
        <dbReference type="ARBA" id="ARBA00004496"/>
    </source>
</evidence>
<evidence type="ECO:0000256" key="17">
    <source>
        <dbReference type="SAM" id="MobiDB-lite"/>
    </source>
</evidence>
<proteinExistence type="inferred from homology"/>
<dbReference type="SUPFAM" id="SSF52540">
    <property type="entry name" value="P-loop containing nucleoside triphosphate hydrolases"/>
    <property type="match status" value="4"/>
</dbReference>
<evidence type="ECO:0000313" key="19">
    <source>
        <dbReference type="EMBL" id="MBK1632910.1"/>
    </source>
</evidence>
<protein>
    <recommendedName>
        <fullName evidence="15">UvrABC system protein A</fullName>
    </recommendedName>
    <alternativeName>
        <fullName evidence="16">Excinuclease ABC subunit A</fullName>
    </alternativeName>
</protein>
<comment type="similarity">
    <text evidence="14">Belongs to the ABC transporter superfamily. UvrA family.</text>
</comment>
<dbReference type="RefSeq" id="WP_200240782.1">
    <property type="nucleotide sequence ID" value="NZ_NRRV01000061.1"/>
</dbReference>
<keyword evidence="10" id="KW-0067">ATP-binding</keyword>
<keyword evidence="4" id="KW-0677">Repeat</keyword>
<dbReference type="SMART" id="SM00382">
    <property type="entry name" value="AAA"/>
    <property type="match status" value="2"/>
</dbReference>
<feature type="domain" description="ABC transporter" evidence="18">
    <location>
        <begin position="312"/>
        <end position="606"/>
    </location>
</feature>